<dbReference type="CDD" id="cd05233">
    <property type="entry name" value="SDR_c"/>
    <property type="match status" value="1"/>
</dbReference>
<dbReference type="InterPro" id="IPR036291">
    <property type="entry name" value="NAD(P)-bd_dom_sf"/>
</dbReference>
<dbReference type="PANTHER" id="PTHR42760:SF133">
    <property type="entry name" value="3-OXOACYL-[ACYL-CARRIER-PROTEIN] REDUCTASE"/>
    <property type="match status" value="1"/>
</dbReference>
<organism evidence="3 4">
    <name type="scientific">Pseudomonas fluorescens</name>
    <dbReference type="NCBI Taxonomy" id="294"/>
    <lineage>
        <taxon>Bacteria</taxon>
        <taxon>Pseudomonadati</taxon>
        <taxon>Pseudomonadota</taxon>
        <taxon>Gammaproteobacteria</taxon>
        <taxon>Pseudomonadales</taxon>
        <taxon>Pseudomonadaceae</taxon>
        <taxon>Pseudomonas</taxon>
    </lineage>
</organism>
<protein>
    <submittedName>
        <fullName evidence="3">SDR family oxidoreductase</fullName>
    </submittedName>
</protein>
<name>A0A423LW31_PSEFL</name>
<dbReference type="AlphaFoldDB" id="A0A423LW31"/>
<evidence type="ECO:0000256" key="2">
    <source>
        <dbReference type="ARBA" id="ARBA00023002"/>
    </source>
</evidence>
<reference evidence="3 4" key="1">
    <citation type="submission" date="2016-10" db="EMBL/GenBank/DDBJ databases">
        <title>Comparative genome analysis of multiple Pseudomonas spp. focuses on biocontrol and plant growth promoting traits.</title>
        <authorList>
            <person name="Tao X.-Y."/>
            <person name="Taylor C.G."/>
        </authorList>
    </citation>
    <scope>NUCLEOTIDE SEQUENCE [LARGE SCALE GENOMIC DNA]</scope>
    <source>
        <strain evidence="3 4">24D3</strain>
    </source>
</reference>
<dbReference type="GO" id="GO:0016616">
    <property type="term" value="F:oxidoreductase activity, acting on the CH-OH group of donors, NAD or NADP as acceptor"/>
    <property type="evidence" value="ECO:0007669"/>
    <property type="project" value="TreeGrafter"/>
</dbReference>
<dbReference type="EMBL" id="MOBU01000001">
    <property type="protein sequence ID" value="RON72526.1"/>
    <property type="molecule type" value="Genomic_DNA"/>
</dbReference>
<dbReference type="PRINTS" id="PR00081">
    <property type="entry name" value="GDHRDH"/>
</dbReference>
<gene>
    <name evidence="3" type="ORF">BK671_01340</name>
</gene>
<accession>A0A423LW31</accession>
<dbReference type="NCBIfam" id="NF005559">
    <property type="entry name" value="PRK07231.1"/>
    <property type="match status" value="1"/>
</dbReference>
<dbReference type="RefSeq" id="WP_123529249.1">
    <property type="nucleotide sequence ID" value="NZ_MOBU01000001.1"/>
</dbReference>
<keyword evidence="2" id="KW-0560">Oxidoreductase</keyword>
<dbReference type="Pfam" id="PF13561">
    <property type="entry name" value="adh_short_C2"/>
    <property type="match status" value="1"/>
</dbReference>
<sequence length="252" mass="27066">MKLADKTVLVTGGSKGIGRAICNAFSQQGAKVIFTYAHDKAAADSVCLEISERGGVVHAICVDHTAENCAREIYKLATAHSPEISILVNNVGIFHRASFLEITDEQYDDVLYANLKVPFFLCQLVARTMVEQKIRGSIINVSSLSALLSRSCMTHYQCSKAALTTLSRSLALELGEYGIRVNTVSPGLTATDANKAQWEGNGMAWQGRSAGIPLRRTGIPDDHAGAVVFLASEEAQWITGADLVIDGGMSVY</sequence>
<dbReference type="GO" id="GO:0006633">
    <property type="term" value="P:fatty acid biosynthetic process"/>
    <property type="evidence" value="ECO:0007669"/>
    <property type="project" value="TreeGrafter"/>
</dbReference>
<dbReference type="InterPro" id="IPR002347">
    <property type="entry name" value="SDR_fam"/>
</dbReference>
<dbReference type="GO" id="GO:0048038">
    <property type="term" value="F:quinone binding"/>
    <property type="evidence" value="ECO:0007669"/>
    <property type="project" value="TreeGrafter"/>
</dbReference>
<comment type="similarity">
    <text evidence="1">Belongs to the short-chain dehydrogenases/reductases (SDR) family.</text>
</comment>
<dbReference type="Proteomes" id="UP000285757">
    <property type="component" value="Unassembled WGS sequence"/>
</dbReference>
<dbReference type="Gene3D" id="3.40.50.720">
    <property type="entry name" value="NAD(P)-binding Rossmann-like Domain"/>
    <property type="match status" value="1"/>
</dbReference>
<evidence type="ECO:0000313" key="3">
    <source>
        <dbReference type="EMBL" id="RON72526.1"/>
    </source>
</evidence>
<dbReference type="PRINTS" id="PR00080">
    <property type="entry name" value="SDRFAMILY"/>
</dbReference>
<dbReference type="SUPFAM" id="SSF51735">
    <property type="entry name" value="NAD(P)-binding Rossmann-fold domains"/>
    <property type="match status" value="1"/>
</dbReference>
<proteinExistence type="inferred from homology"/>
<comment type="caution">
    <text evidence="3">The sequence shown here is derived from an EMBL/GenBank/DDBJ whole genome shotgun (WGS) entry which is preliminary data.</text>
</comment>
<evidence type="ECO:0000256" key="1">
    <source>
        <dbReference type="ARBA" id="ARBA00006484"/>
    </source>
</evidence>
<dbReference type="FunFam" id="3.40.50.720:FF:000084">
    <property type="entry name" value="Short-chain dehydrogenase reductase"/>
    <property type="match status" value="1"/>
</dbReference>
<evidence type="ECO:0000313" key="4">
    <source>
        <dbReference type="Proteomes" id="UP000285757"/>
    </source>
</evidence>
<dbReference type="PANTHER" id="PTHR42760">
    <property type="entry name" value="SHORT-CHAIN DEHYDROGENASES/REDUCTASES FAMILY MEMBER"/>
    <property type="match status" value="1"/>
</dbReference>